<evidence type="ECO:0000313" key="1">
    <source>
        <dbReference type="EMBL" id="KKS45897.1"/>
    </source>
</evidence>
<reference evidence="1 2" key="1">
    <citation type="journal article" date="2015" name="Nature">
        <title>rRNA introns, odd ribosomes, and small enigmatic genomes across a large radiation of phyla.</title>
        <authorList>
            <person name="Brown C.T."/>
            <person name="Hug L.A."/>
            <person name="Thomas B.C."/>
            <person name="Sharon I."/>
            <person name="Castelle C.J."/>
            <person name="Singh A."/>
            <person name="Wilkins M.J."/>
            <person name="Williams K.H."/>
            <person name="Banfield J.F."/>
        </authorList>
    </citation>
    <scope>NUCLEOTIDE SEQUENCE [LARGE SCALE GENOMIC DNA]</scope>
</reference>
<gene>
    <name evidence="1" type="ORF">UV09_C0026G0009</name>
</gene>
<evidence type="ECO:0000313" key="2">
    <source>
        <dbReference type="Proteomes" id="UP000034320"/>
    </source>
</evidence>
<sequence length="47" mass="5552">MKNKSVKNFINLKGSVESINKYTDKDADSLVLEYFKKLISKRLFLKR</sequence>
<dbReference type="Proteomes" id="UP000034320">
    <property type="component" value="Unassembled WGS sequence"/>
</dbReference>
<accession>A0A0G0ZB21</accession>
<name>A0A0G0ZB21_9BACT</name>
<proteinExistence type="predicted"/>
<organism evidence="1 2">
    <name type="scientific">Candidatus Gottesmanbacteria bacterium GW2011_GWA2_42_18</name>
    <dbReference type="NCBI Taxonomy" id="1618442"/>
    <lineage>
        <taxon>Bacteria</taxon>
        <taxon>Candidatus Gottesmaniibacteriota</taxon>
    </lineage>
</organism>
<protein>
    <submittedName>
        <fullName evidence="1">Uncharacterized protein</fullName>
    </submittedName>
</protein>
<dbReference type="EMBL" id="LCDD01000026">
    <property type="protein sequence ID" value="KKS45897.1"/>
    <property type="molecule type" value="Genomic_DNA"/>
</dbReference>
<comment type="caution">
    <text evidence="1">The sequence shown here is derived from an EMBL/GenBank/DDBJ whole genome shotgun (WGS) entry which is preliminary data.</text>
</comment>
<dbReference type="AlphaFoldDB" id="A0A0G0ZB21"/>